<dbReference type="PANTHER" id="PTHR47506">
    <property type="entry name" value="TRANSCRIPTIONAL REGULATORY PROTEIN"/>
    <property type="match status" value="1"/>
</dbReference>
<gene>
    <name evidence="6" type="ORF">SAMN05216421_0920</name>
</gene>
<evidence type="ECO:0000256" key="2">
    <source>
        <dbReference type="ARBA" id="ARBA00023125"/>
    </source>
</evidence>
<evidence type="ECO:0000313" key="7">
    <source>
        <dbReference type="Proteomes" id="UP000243207"/>
    </source>
</evidence>
<name>A0A1H1PHS9_9GAMM</name>
<dbReference type="OrthoDB" id="9790413at2"/>
<keyword evidence="7" id="KW-1185">Reference proteome</keyword>
<dbReference type="RefSeq" id="WP_157718125.1">
    <property type="nucleotide sequence ID" value="NZ_LT629736.1"/>
</dbReference>
<keyword evidence="2 4" id="KW-0238">DNA-binding</keyword>
<feature type="DNA-binding region" description="H-T-H motif" evidence="4">
    <location>
        <begin position="44"/>
        <end position="63"/>
    </location>
</feature>
<accession>A0A1H1PHS9</accession>
<sequence length="203" mass="22526">MNTPTPAQRRYRGSAAEERKALRRQQLIDAAIDVYGRNGYRHSGVKQVCDAAGLTQRYFYESFTHSDELLIACYEQAARQMREEITAAAEAAGPDRTERGRAMLLAYFRALKERPLIANLLLVEIRGISPAVDKAIIRALQDMSRDITRVVARPDQQPDELLRAGIMGGVIHIALHWMGTGYRQPADMVAETAVKLSGAMLGG</sequence>
<dbReference type="InterPro" id="IPR001647">
    <property type="entry name" value="HTH_TetR"/>
</dbReference>
<evidence type="ECO:0000256" key="1">
    <source>
        <dbReference type="ARBA" id="ARBA00023015"/>
    </source>
</evidence>
<dbReference type="PROSITE" id="PS50977">
    <property type="entry name" value="HTH_TETR_2"/>
    <property type="match status" value="1"/>
</dbReference>
<dbReference type="AlphaFoldDB" id="A0A1H1PHS9"/>
<dbReference type="Gene3D" id="1.10.357.10">
    <property type="entry name" value="Tetracycline Repressor, domain 2"/>
    <property type="match status" value="1"/>
</dbReference>
<dbReference type="EMBL" id="LT629736">
    <property type="protein sequence ID" value="SDS10792.1"/>
    <property type="molecule type" value="Genomic_DNA"/>
</dbReference>
<proteinExistence type="predicted"/>
<dbReference type="Proteomes" id="UP000243207">
    <property type="component" value="Chromosome I"/>
</dbReference>
<dbReference type="STRING" id="487184.SAMN05216421_0920"/>
<evidence type="ECO:0000259" key="5">
    <source>
        <dbReference type="PROSITE" id="PS50977"/>
    </source>
</evidence>
<feature type="domain" description="HTH tetR-type" evidence="5">
    <location>
        <begin position="21"/>
        <end position="81"/>
    </location>
</feature>
<evidence type="ECO:0000313" key="6">
    <source>
        <dbReference type="EMBL" id="SDS10792.1"/>
    </source>
</evidence>
<evidence type="ECO:0000256" key="3">
    <source>
        <dbReference type="ARBA" id="ARBA00023163"/>
    </source>
</evidence>
<dbReference type="InterPro" id="IPR009057">
    <property type="entry name" value="Homeodomain-like_sf"/>
</dbReference>
<keyword evidence="3" id="KW-0804">Transcription</keyword>
<protein>
    <submittedName>
        <fullName evidence="6">Transcriptional regulator, TetR family</fullName>
    </submittedName>
</protein>
<reference evidence="7" key="1">
    <citation type="submission" date="2016-10" db="EMBL/GenBank/DDBJ databases">
        <authorList>
            <person name="Varghese N."/>
            <person name="Submissions S."/>
        </authorList>
    </citation>
    <scope>NUCLEOTIDE SEQUENCE [LARGE SCALE GENOMIC DNA]</scope>
    <source>
        <strain evidence="7">NRRL B-51270</strain>
    </source>
</reference>
<dbReference type="GO" id="GO:0003677">
    <property type="term" value="F:DNA binding"/>
    <property type="evidence" value="ECO:0007669"/>
    <property type="project" value="UniProtKB-UniRule"/>
</dbReference>
<dbReference type="SUPFAM" id="SSF46689">
    <property type="entry name" value="Homeodomain-like"/>
    <property type="match status" value="1"/>
</dbReference>
<organism evidence="6 7">
    <name type="scientific">Halopseudomonas xinjiangensis</name>
    <dbReference type="NCBI Taxonomy" id="487184"/>
    <lineage>
        <taxon>Bacteria</taxon>
        <taxon>Pseudomonadati</taxon>
        <taxon>Pseudomonadota</taxon>
        <taxon>Gammaproteobacteria</taxon>
        <taxon>Pseudomonadales</taxon>
        <taxon>Pseudomonadaceae</taxon>
        <taxon>Halopseudomonas</taxon>
    </lineage>
</organism>
<dbReference type="PANTHER" id="PTHR47506:SF1">
    <property type="entry name" value="HTH-TYPE TRANSCRIPTIONAL REGULATOR YJDC"/>
    <property type="match status" value="1"/>
</dbReference>
<keyword evidence="1" id="KW-0805">Transcription regulation</keyword>
<evidence type="ECO:0000256" key="4">
    <source>
        <dbReference type="PROSITE-ProRule" id="PRU00335"/>
    </source>
</evidence>
<dbReference type="Pfam" id="PF00440">
    <property type="entry name" value="TetR_N"/>
    <property type="match status" value="1"/>
</dbReference>